<protein>
    <submittedName>
        <fullName evidence="2">Uncharacterized protein</fullName>
    </submittedName>
</protein>
<evidence type="ECO:0000256" key="1">
    <source>
        <dbReference type="SAM" id="Phobius"/>
    </source>
</evidence>
<keyword evidence="3" id="KW-1185">Reference proteome</keyword>
<reference evidence="2 3" key="1">
    <citation type="submission" date="2021-03" db="EMBL/GenBank/DDBJ databases">
        <title>Fibrella sp. HMF5405 genome sequencing and assembly.</title>
        <authorList>
            <person name="Kang H."/>
            <person name="Kim H."/>
            <person name="Bae S."/>
            <person name="Joh K."/>
        </authorList>
    </citation>
    <scope>NUCLEOTIDE SEQUENCE [LARGE SCALE GENOMIC DNA]</scope>
    <source>
        <strain evidence="2 3">HMF5405</strain>
    </source>
</reference>
<organism evidence="2 3">
    <name type="scientific">Fibrella forsythiae</name>
    <dbReference type="NCBI Taxonomy" id="2817061"/>
    <lineage>
        <taxon>Bacteria</taxon>
        <taxon>Pseudomonadati</taxon>
        <taxon>Bacteroidota</taxon>
        <taxon>Cytophagia</taxon>
        <taxon>Cytophagales</taxon>
        <taxon>Spirosomataceae</taxon>
        <taxon>Fibrella</taxon>
    </lineage>
</organism>
<sequence>MRNLFSDKPLSDVSTDDLKKQGQLLQAITYVAAFFIVANIGYAIFRLVSHKVDSVSELAGGNLFSMGGFGASLLICSYLLKKIKAEIIMREANK</sequence>
<comment type="caution">
    <text evidence="2">The sequence shown here is derived from an EMBL/GenBank/DDBJ whole genome shotgun (WGS) entry which is preliminary data.</text>
</comment>
<keyword evidence="1" id="KW-0472">Membrane</keyword>
<feature type="transmembrane region" description="Helical" evidence="1">
    <location>
        <begin position="27"/>
        <end position="48"/>
    </location>
</feature>
<dbReference type="Proteomes" id="UP000664628">
    <property type="component" value="Unassembled WGS sequence"/>
</dbReference>
<proteinExistence type="predicted"/>
<accession>A0ABS3JID0</accession>
<keyword evidence="1" id="KW-1133">Transmembrane helix</keyword>
<gene>
    <name evidence="2" type="ORF">J2I46_14330</name>
</gene>
<evidence type="ECO:0000313" key="2">
    <source>
        <dbReference type="EMBL" id="MBO0949770.1"/>
    </source>
</evidence>
<evidence type="ECO:0000313" key="3">
    <source>
        <dbReference type="Proteomes" id="UP000664628"/>
    </source>
</evidence>
<dbReference type="RefSeq" id="WP_207329735.1">
    <property type="nucleotide sequence ID" value="NZ_JAFMYW010000004.1"/>
</dbReference>
<name>A0ABS3JID0_9BACT</name>
<dbReference type="EMBL" id="JAFMYW010000004">
    <property type="protein sequence ID" value="MBO0949770.1"/>
    <property type="molecule type" value="Genomic_DNA"/>
</dbReference>
<keyword evidence="1" id="KW-0812">Transmembrane</keyword>
<feature type="transmembrane region" description="Helical" evidence="1">
    <location>
        <begin position="60"/>
        <end position="80"/>
    </location>
</feature>